<accession>A0ABT9S671</accession>
<keyword evidence="14" id="KW-1185">Reference proteome</keyword>
<dbReference type="PANTHER" id="PTHR43099:SF5">
    <property type="entry name" value="HLYC_CORC FAMILY TRANSPORTER"/>
    <property type="match status" value="1"/>
</dbReference>
<keyword evidence="5 9" id="KW-1133">Transmembrane helix</keyword>
<dbReference type="Pfam" id="PF01595">
    <property type="entry name" value="CNNM"/>
    <property type="match status" value="1"/>
</dbReference>
<dbReference type="SUPFAM" id="SSF56176">
    <property type="entry name" value="FAD-binding/transporter-associated domain-like"/>
    <property type="match status" value="1"/>
</dbReference>
<dbReference type="InterPro" id="IPR044751">
    <property type="entry name" value="Ion_transp-like_CBS"/>
</dbReference>
<comment type="subcellular location">
    <subcellularLocation>
        <location evidence="1">Cell membrane</location>
        <topology evidence="1">Multi-pass membrane protein</topology>
    </subcellularLocation>
</comment>
<dbReference type="InterPro" id="IPR016169">
    <property type="entry name" value="FAD-bd_PCMH_sub2"/>
</dbReference>
<feature type="transmembrane region" description="Helical" evidence="10">
    <location>
        <begin position="6"/>
        <end position="26"/>
    </location>
</feature>
<keyword evidence="4" id="KW-0677">Repeat</keyword>
<evidence type="ECO:0000313" key="14">
    <source>
        <dbReference type="Proteomes" id="UP001226867"/>
    </source>
</evidence>
<dbReference type="Proteomes" id="UP001226867">
    <property type="component" value="Unassembled WGS sequence"/>
</dbReference>
<feature type="domain" description="CNNM transmembrane" evidence="12">
    <location>
        <begin position="3"/>
        <end position="204"/>
    </location>
</feature>
<dbReference type="PROSITE" id="PS51846">
    <property type="entry name" value="CNNM"/>
    <property type="match status" value="1"/>
</dbReference>
<dbReference type="InterPro" id="IPR051676">
    <property type="entry name" value="UPF0053_domain"/>
</dbReference>
<feature type="domain" description="CBS" evidence="11">
    <location>
        <begin position="291"/>
        <end position="352"/>
    </location>
</feature>
<dbReference type="Pfam" id="PF03471">
    <property type="entry name" value="CorC_HlyC"/>
    <property type="match status" value="1"/>
</dbReference>
<feature type="transmembrane region" description="Helical" evidence="10">
    <location>
        <begin position="74"/>
        <end position="94"/>
    </location>
</feature>
<keyword evidence="2" id="KW-1003">Cell membrane</keyword>
<evidence type="ECO:0000256" key="9">
    <source>
        <dbReference type="PROSITE-ProRule" id="PRU01193"/>
    </source>
</evidence>
<dbReference type="Gene3D" id="3.10.580.10">
    <property type="entry name" value="CBS-domain"/>
    <property type="match status" value="1"/>
</dbReference>
<dbReference type="InterPro" id="IPR002550">
    <property type="entry name" value="CNNM"/>
</dbReference>
<organism evidence="13 14">
    <name type="scientific">Variovorax ginsengisoli</name>
    <dbReference type="NCBI Taxonomy" id="363844"/>
    <lineage>
        <taxon>Bacteria</taxon>
        <taxon>Pseudomonadati</taxon>
        <taxon>Pseudomonadota</taxon>
        <taxon>Betaproteobacteria</taxon>
        <taxon>Burkholderiales</taxon>
        <taxon>Comamonadaceae</taxon>
        <taxon>Variovorax</taxon>
    </lineage>
</organism>
<keyword evidence="6 8" id="KW-0129">CBS domain</keyword>
<protein>
    <submittedName>
        <fullName evidence="13">Hemolysin</fullName>
    </submittedName>
</protein>
<dbReference type="SMART" id="SM01091">
    <property type="entry name" value="CorC_HlyC"/>
    <property type="match status" value="1"/>
</dbReference>
<reference evidence="13 14" key="1">
    <citation type="submission" date="2023-07" db="EMBL/GenBank/DDBJ databases">
        <title>Sorghum-associated microbial communities from plants grown in Nebraska, USA.</title>
        <authorList>
            <person name="Schachtman D."/>
        </authorList>
    </citation>
    <scope>NUCLEOTIDE SEQUENCE [LARGE SCALE GENOMIC DNA]</scope>
    <source>
        <strain evidence="13 14">DS1607</strain>
    </source>
</reference>
<dbReference type="InterPro" id="IPR000644">
    <property type="entry name" value="CBS_dom"/>
</dbReference>
<evidence type="ECO:0000256" key="5">
    <source>
        <dbReference type="ARBA" id="ARBA00022989"/>
    </source>
</evidence>
<name>A0ABT9S671_9BURK</name>
<dbReference type="InterPro" id="IPR036318">
    <property type="entry name" value="FAD-bd_PCMH-like_sf"/>
</dbReference>
<comment type="caution">
    <text evidence="13">The sequence shown here is derived from an EMBL/GenBank/DDBJ whole genome shotgun (WGS) entry which is preliminary data.</text>
</comment>
<evidence type="ECO:0000259" key="12">
    <source>
        <dbReference type="PROSITE" id="PS51846"/>
    </source>
</evidence>
<sequence length="448" mass="48336">MSPFSLPFMDVFLLAMLTTLNALFAMSEMALSTSRRARLAALAETGDLGAAAALKLMEDPTQFLSSVQIGITSIGMLSGIVGEAAFAAPLAVWMETVGMGAGTASVASTAVVVTCITFFTIIFGELVPKRIGQLYPEPVARFVARPMRGLATAAKPFVLLLSGATAATLKLLRIDSNAARTVTEEEISASLEEGVDAGVIEMHEHQMVRNVFHLDDRRLSSLMVPRADIEWLDGSFTVAQSLQKVAAAGALNLVHSWYPVCRHSLDDVVGVISVAHLLRLGPAHEGKIESVAQPASFVPETLTGMEMLEQFRARAGRLVFVVDEYGVVQGLMTPRDLLEAITGELQPGMHSEAWARLREDGAWELDGLMPVSELRARLAIRELPEEERGRYNTVAGLLMAVSGELPAVGERIECAGWIFEVTALEGRRIDRVVAYPDAGVPDAAVRRR</sequence>
<dbReference type="CDD" id="cd04590">
    <property type="entry name" value="CBS_pair_CorC_HlyC_assoc"/>
    <property type="match status" value="1"/>
</dbReference>
<evidence type="ECO:0000256" key="1">
    <source>
        <dbReference type="ARBA" id="ARBA00004651"/>
    </source>
</evidence>
<evidence type="ECO:0000256" key="6">
    <source>
        <dbReference type="ARBA" id="ARBA00023122"/>
    </source>
</evidence>
<evidence type="ECO:0000259" key="11">
    <source>
        <dbReference type="PROSITE" id="PS51371"/>
    </source>
</evidence>
<evidence type="ECO:0000256" key="4">
    <source>
        <dbReference type="ARBA" id="ARBA00022737"/>
    </source>
</evidence>
<evidence type="ECO:0000256" key="10">
    <source>
        <dbReference type="SAM" id="Phobius"/>
    </source>
</evidence>
<dbReference type="SUPFAM" id="SSF54631">
    <property type="entry name" value="CBS-domain pair"/>
    <property type="match status" value="1"/>
</dbReference>
<dbReference type="Pfam" id="PF00571">
    <property type="entry name" value="CBS"/>
    <property type="match status" value="1"/>
</dbReference>
<dbReference type="InterPro" id="IPR046342">
    <property type="entry name" value="CBS_dom_sf"/>
</dbReference>
<dbReference type="PANTHER" id="PTHR43099">
    <property type="entry name" value="UPF0053 PROTEIN YRKA"/>
    <property type="match status" value="1"/>
</dbReference>
<dbReference type="InterPro" id="IPR005170">
    <property type="entry name" value="Transptr-assoc_dom"/>
</dbReference>
<evidence type="ECO:0000256" key="3">
    <source>
        <dbReference type="ARBA" id="ARBA00022692"/>
    </source>
</evidence>
<keyword evidence="3 9" id="KW-0812">Transmembrane</keyword>
<keyword evidence="7 9" id="KW-0472">Membrane</keyword>
<dbReference type="Gene3D" id="3.30.465.10">
    <property type="match status" value="1"/>
</dbReference>
<evidence type="ECO:0000313" key="13">
    <source>
        <dbReference type="EMBL" id="MDP9899861.1"/>
    </source>
</evidence>
<dbReference type="PROSITE" id="PS51371">
    <property type="entry name" value="CBS"/>
    <property type="match status" value="1"/>
</dbReference>
<dbReference type="EMBL" id="JAUSRO010000006">
    <property type="protein sequence ID" value="MDP9899861.1"/>
    <property type="molecule type" value="Genomic_DNA"/>
</dbReference>
<evidence type="ECO:0000256" key="8">
    <source>
        <dbReference type="PROSITE-ProRule" id="PRU00703"/>
    </source>
</evidence>
<evidence type="ECO:0000256" key="7">
    <source>
        <dbReference type="ARBA" id="ARBA00023136"/>
    </source>
</evidence>
<gene>
    <name evidence="13" type="ORF">J2W36_002112</name>
</gene>
<proteinExistence type="predicted"/>
<evidence type="ECO:0000256" key="2">
    <source>
        <dbReference type="ARBA" id="ARBA00022475"/>
    </source>
</evidence>
<feature type="transmembrane region" description="Helical" evidence="10">
    <location>
        <begin position="106"/>
        <end position="127"/>
    </location>
</feature>